<gene>
    <name evidence="10" type="ORF">C0Q70_08620</name>
</gene>
<evidence type="ECO:0000256" key="2">
    <source>
        <dbReference type="ARBA" id="ARBA00009829"/>
    </source>
</evidence>
<evidence type="ECO:0000313" key="11">
    <source>
        <dbReference type="Proteomes" id="UP000245119"/>
    </source>
</evidence>
<dbReference type="FunFam" id="1.10.10.10:FF:000143">
    <property type="entry name" value="DDRGK domain-containing protein 1"/>
    <property type="match status" value="1"/>
</dbReference>
<dbReference type="Proteomes" id="UP000245119">
    <property type="component" value="Linkage Group LG5"/>
</dbReference>
<comment type="similarity">
    <text evidence="2">Belongs to the DDRGK1 family.</text>
</comment>
<keyword evidence="5" id="KW-0833">Ubl conjugation pathway</keyword>
<dbReference type="PANTHER" id="PTHR48176">
    <property type="entry name" value="DDRGK DOMAIN-CONTAINING PROTEIN 1"/>
    <property type="match status" value="1"/>
</dbReference>
<dbReference type="EMBL" id="PZQS01000005">
    <property type="protein sequence ID" value="PVD29369.1"/>
    <property type="molecule type" value="Genomic_DNA"/>
</dbReference>
<dbReference type="Gene3D" id="1.10.10.10">
    <property type="entry name" value="Winged helix-like DNA-binding domain superfamily/Winged helix DNA-binding domain"/>
    <property type="match status" value="1"/>
</dbReference>
<comment type="subcellular location">
    <subcellularLocation>
        <location evidence="1">Endoplasmic reticulum membrane</location>
        <topology evidence="1">Single-pass membrane protein</topology>
    </subcellularLocation>
</comment>
<feature type="compositionally biased region" description="Basic and acidic residues" evidence="9">
    <location>
        <begin position="88"/>
        <end position="150"/>
    </location>
</feature>
<dbReference type="InterPro" id="IPR036390">
    <property type="entry name" value="WH_DNA-bd_sf"/>
</dbReference>
<keyword evidence="8" id="KW-0472">Membrane</keyword>
<dbReference type="GO" id="GO:0005789">
    <property type="term" value="C:endoplasmic reticulum membrane"/>
    <property type="evidence" value="ECO:0007669"/>
    <property type="project" value="UniProtKB-SubCell"/>
</dbReference>
<dbReference type="SUPFAM" id="SSF46785">
    <property type="entry name" value="Winged helix' DNA-binding domain"/>
    <property type="match status" value="1"/>
</dbReference>
<dbReference type="InterPro" id="IPR036388">
    <property type="entry name" value="WH-like_DNA-bd_sf"/>
</dbReference>
<keyword evidence="7" id="KW-1133">Transmembrane helix</keyword>
<evidence type="ECO:0000313" key="10">
    <source>
        <dbReference type="EMBL" id="PVD29369.1"/>
    </source>
</evidence>
<comment type="caution">
    <text evidence="10">The sequence shown here is derived from an EMBL/GenBank/DDBJ whole genome shotgun (WGS) entry which is preliminary data.</text>
</comment>
<evidence type="ECO:0000256" key="4">
    <source>
        <dbReference type="ARBA" id="ARBA00022692"/>
    </source>
</evidence>
<organism evidence="10 11">
    <name type="scientific">Pomacea canaliculata</name>
    <name type="common">Golden apple snail</name>
    <dbReference type="NCBI Taxonomy" id="400727"/>
    <lineage>
        <taxon>Eukaryota</taxon>
        <taxon>Metazoa</taxon>
        <taxon>Spiralia</taxon>
        <taxon>Lophotrochozoa</taxon>
        <taxon>Mollusca</taxon>
        <taxon>Gastropoda</taxon>
        <taxon>Caenogastropoda</taxon>
        <taxon>Architaenioglossa</taxon>
        <taxon>Ampullarioidea</taxon>
        <taxon>Ampullariidae</taxon>
        <taxon>Pomacea</taxon>
    </lineage>
</organism>
<dbReference type="Pfam" id="PF09756">
    <property type="entry name" value="DDRGK"/>
    <property type="match status" value="1"/>
</dbReference>
<keyword evidence="4" id="KW-0812">Transmembrane</keyword>
<accession>A0A2T7P7I6</accession>
<protein>
    <recommendedName>
        <fullName evidence="3">DDRGK domain-containing protein 1</fullName>
    </recommendedName>
</protein>
<evidence type="ECO:0000256" key="5">
    <source>
        <dbReference type="ARBA" id="ARBA00022786"/>
    </source>
</evidence>
<evidence type="ECO:0000256" key="6">
    <source>
        <dbReference type="ARBA" id="ARBA00022824"/>
    </source>
</evidence>
<dbReference type="SMART" id="SM01128">
    <property type="entry name" value="DDRGK"/>
    <property type="match status" value="1"/>
</dbReference>
<dbReference type="STRING" id="400727.A0A2T7P7I6"/>
<dbReference type="PANTHER" id="PTHR48176:SF1">
    <property type="entry name" value="DDRGK DOMAIN-CONTAINING PROTEIN 1"/>
    <property type="match status" value="1"/>
</dbReference>
<dbReference type="GO" id="GO:0044389">
    <property type="term" value="F:ubiquitin-like protein ligase binding"/>
    <property type="evidence" value="ECO:0007669"/>
    <property type="project" value="TreeGrafter"/>
</dbReference>
<name>A0A2T7P7I6_POMCA</name>
<evidence type="ECO:0000256" key="7">
    <source>
        <dbReference type="ARBA" id="ARBA00022989"/>
    </source>
</evidence>
<dbReference type="InterPro" id="IPR019153">
    <property type="entry name" value="DDRGK_dom-contain"/>
</dbReference>
<evidence type="ECO:0000256" key="3">
    <source>
        <dbReference type="ARBA" id="ARBA00018218"/>
    </source>
</evidence>
<feature type="region of interest" description="Disordered" evidence="9">
    <location>
        <begin position="16"/>
        <end position="150"/>
    </location>
</feature>
<dbReference type="InterPro" id="IPR050899">
    <property type="entry name" value="DDRGK_domain-containing"/>
</dbReference>
<reference evidence="10 11" key="1">
    <citation type="submission" date="2018-04" db="EMBL/GenBank/DDBJ databases">
        <title>The genome of golden apple snail Pomacea canaliculata provides insight into stress tolerance and invasive adaptation.</title>
        <authorList>
            <person name="Liu C."/>
            <person name="Liu B."/>
            <person name="Ren Y."/>
            <person name="Zhang Y."/>
            <person name="Wang H."/>
            <person name="Li S."/>
            <person name="Jiang F."/>
            <person name="Yin L."/>
            <person name="Zhang G."/>
            <person name="Qian W."/>
            <person name="Fan W."/>
        </authorList>
    </citation>
    <scope>NUCLEOTIDE SEQUENCE [LARGE SCALE GENOMIC DNA]</scope>
    <source>
        <strain evidence="10">SZHN2017</strain>
        <tissue evidence="10">Muscle</tissue>
    </source>
</reference>
<evidence type="ECO:0000256" key="1">
    <source>
        <dbReference type="ARBA" id="ARBA00004389"/>
    </source>
</evidence>
<feature type="compositionally biased region" description="Acidic residues" evidence="9">
    <location>
        <begin position="55"/>
        <end position="72"/>
    </location>
</feature>
<evidence type="ECO:0000256" key="9">
    <source>
        <dbReference type="SAM" id="MobiDB-lite"/>
    </source>
</evidence>
<sequence length="289" mass="33343">MTIAPLALYIHVSAKTENPEVAVRAPSAIPRAAEGPPGVRRRGPRRRMRMRGGDDESDEEEEKESDGEEDLDVVLQAEGKIGAKKMRKLQEKAEKRAMREQMEQEREERKKREKEADERRKKEEELQKQEEAARAEEERKRKEEQERREHEEYLKLKEAFTVDEEGQQDMEADLDSHSLLQEFMTYIRETKVVILEDLAAHFKLNTQDVIQRVQDLQTSGDLTGVIDDRGKFIYITMEELEAVAKFIRQNGRVSIAELAESSNRLITLDPDLRRLQSASGTLSPDTLVA</sequence>
<feature type="compositionally biased region" description="Basic residues" evidence="9">
    <location>
        <begin position="39"/>
        <end position="50"/>
    </location>
</feature>
<evidence type="ECO:0000256" key="8">
    <source>
        <dbReference type="ARBA" id="ARBA00023136"/>
    </source>
</evidence>
<keyword evidence="6" id="KW-0256">Endoplasmic reticulum</keyword>
<dbReference type="OrthoDB" id="2285710at2759"/>
<keyword evidence="11" id="KW-1185">Reference proteome</keyword>
<dbReference type="AlphaFoldDB" id="A0A2T7P7I6"/>
<proteinExistence type="inferred from homology"/>